<feature type="domain" description="ATP-grasp" evidence="5">
    <location>
        <begin position="116"/>
        <end position="316"/>
    </location>
</feature>
<dbReference type="Gene3D" id="3.30.470.20">
    <property type="entry name" value="ATP-grasp fold, B domain"/>
    <property type="match status" value="1"/>
</dbReference>
<protein>
    <submittedName>
        <fullName evidence="6">ATP-grasp domain-containing protein</fullName>
    </submittedName>
</protein>
<dbReference type="SMART" id="SM01209">
    <property type="entry name" value="GARS_A"/>
    <property type="match status" value="1"/>
</dbReference>
<organism evidence="6 7">
    <name type="scientific">Paenibacillus wenxiniae</name>
    <dbReference type="NCBI Taxonomy" id="1636843"/>
    <lineage>
        <taxon>Bacteria</taxon>
        <taxon>Bacillati</taxon>
        <taxon>Bacillota</taxon>
        <taxon>Bacilli</taxon>
        <taxon>Bacillales</taxon>
        <taxon>Paenibacillaceae</taxon>
        <taxon>Paenibacillus</taxon>
    </lineage>
</organism>
<evidence type="ECO:0000256" key="3">
    <source>
        <dbReference type="ARBA" id="ARBA00022840"/>
    </source>
</evidence>
<comment type="caution">
    <text evidence="6">The sequence shown here is derived from an EMBL/GenBank/DDBJ whole genome shotgun (WGS) entry which is preliminary data.</text>
</comment>
<evidence type="ECO:0000259" key="5">
    <source>
        <dbReference type="PROSITE" id="PS50975"/>
    </source>
</evidence>
<dbReference type="InterPro" id="IPR011761">
    <property type="entry name" value="ATP-grasp"/>
</dbReference>
<dbReference type="InterPro" id="IPR052032">
    <property type="entry name" value="ATP-dep_AA_Ligase"/>
</dbReference>
<dbReference type="Proteomes" id="UP001597233">
    <property type="component" value="Unassembled WGS sequence"/>
</dbReference>
<evidence type="ECO:0000256" key="2">
    <source>
        <dbReference type="ARBA" id="ARBA00022741"/>
    </source>
</evidence>
<dbReference type="Pfam" id="PF13535">
    <property type="entry name" value="ATP-grasp_4"/>
    <property type="match status" value="1"/>
</dbReference>
<dbReference type="Gene3D" id="3.40.50.20">
    <property type="match status" value="1"/>
</dbReference>
<keyword evidence="1" id="KW-0436">Ligase</keyword>
<name>A0ABW4RFS9_9BACL</name>
<evidence type="ECO:0000313" key="6">
    <source>
        <dbReference type="EMBL" id="MFD1885016.1"/>
    </source>
</evidence>
<evidence type="ECO:0000256" key="1">
    <source>
        <dbReference type="ARBA" id="ARBA00022598"/>
    </source>
</evidence>
<keyword evidence="2 4" id="KW-0547">Nucleotide-binding</keyword>
<dbReference type="SUPFAM" id="SSF56059">
    <property type="entry name" value="Glutathione synthetase ATP-binding domain-like"/>
    <property type="match status" value="1"/>
</dbReference>
<dbReference type="RefSeq" id="WP_347325878.1">
    <property type="nucleotide sequence ID" value="NZ_JBCGUH010000008.1"/>
</dbReference>
<dbReference type="PANTHER" id="PTHR43585:SF2">
    <property type="entry name" value="ATP-GRASP ENZYME FSQD"/>
    <property type="match status" value="1"/>
</dbReference>
<dbReference type="InterPro" id="IPR040570">
    <property type="entry name" value="LAL_C2"/>
</dbReference>
<accession>A0ABW4RFS9</accession>
<reference evidence="7" key="1">
    <citation type="journal article" date="2019" name="Int. J. Syst. Evol. Microbiol.">
        <title>The Global Catalogue of Microorganisms (GCM) 10K type strain sequencing project: providing services to taxonomists for standard genome sequencing and annotation.</title>
        <authorList>
            <consortium name="The Broad Institute Genomics Platform"/>
            <consortium name="The Broad Institute Genome Sequencing Center for Infectious Disease"/>
            <person name="Wu L."/>
            <person name="Ma J."/>
        </authorList>
    </citation>
    <scope>NUCLEOTIDE SEQUENCE [LARGE SCALE GENOMIC DNA]</scope>
    <source>
        <strain evidence="7">CCUG 54950</strain>
    </source>
</reference>
<gene>
    <name evidence="6" type="ORF">ACFSC9_05705</name>
</gene>
<evidence type="ECO:0000313" key="7">
    <source>
        <dbReference type="Proteomes" id="UP001597233"/>
    </source>
</evidence>
<sequence>MANKRIIFVEPSFYGVNFVKEAKALGCEAVVIVSSKDNPALYGYEGWYDDLLVADIRDAESIYAAIKNSPYDGQFQALIPATDYASAVTAEVGERLGIHGTSAEAALNARNKDRARQVFAQQHVPSAQFAVVSELEEAIAAATRIGYPVVLKPTNAASSQGVYFVDNEEVLRHAFAELSQFKTTYMDFKVREEYLIEEYLTGPEFSVEIFLDQGEVAFAELTEKHTSDLPYFVETLHVFPSSIYQEQREEIIAVARQAVLALGIHNGPAHVELKYTETGAKIIEVNGRPGGDNITSDLIIHAYGINIFRETIRKYLSEPLDIQKQKVHASAIGYVLADRKGTLHSIDGLEHLNNHQQVKRYHIGAEAGTTVDIARSSDDRLGYIIVEADTPIAAREQVQELLSRIEIRYAESL</sequence>
<keyword evidence="7" id="KW-1185">Reference proteome</keyword>
<dbReference type="Pfam" id="PF18603">
    <property type="entry name" value="LAL_C2"/>
    <property type="match status" value="1"/>
</dbReference>
<proteinExistence type="predicted"/>
<keyword evidence="3 4" id="KW-0067">ATP-binding</keyword>
<dbReference type="EMBL" id="JBHUEH010000011">
    <property type="protein sequence ID" value="MFD1885016.1"/>
    <property type="molecule type" value="Genomic_DNA"/>
</dbReference>
<evidence type="ECO:0000256" key="4">
    <source>
        <dbReference type="PROSITE-ProRule" id="PRU00409"/>
    </source>
</evidence>
<dbReference type="PROSITE" id="PS50975">
    <property type="entry name" value="ATP_GRASP"/>
    <property type="match status" value="1"/>
</dbReference>
<dbReference type="PANTHER" id="PTHR43585">
    <property type="entry name" value="FUMIPYRROLE BIOSYNTHESIS PROTEIN C"/>
    <property type="match status" value="1"/>
</dbReference>